<dbReference type="CDD" id="cd05013">
    <property type="entry name" value="SIS_RpiR"/>
    <property type="match status" value="1"/>
</dbReference>
<keyword evidence="1" id="KW-0805">Transcription regulation</keyword>
<reference evidence="6 7" key="1">
    <citation type="submission" date="2019-04" db="EMBL/GenBank/DDBJ databases">
        <title>Whole genome sequencing of Brevibacillus sp. TGS2-1.</title>
        <authorList>
            <person name="Choi A."/>
        </authorList>
    </citation>
    <scope>NUCLEOTIDE SEQUENCE [LARGE SCALE GENOMIC DNA]</scope>
    <source>
        <strain evidence="6 7">TGS2-1</strain>
    </source>
</reference>
<evidence type="ECO:0000256" key="2">
    <source>
        <dbReference type="ARBA" id="ARBA00023125"/>
    </source>
</evidence>
<dbReference type="Proteomes" id="UP000307841">
    <property type="component" value="Unassembled WGS sequence"/>
</dbReference>
<dbReference type="SUPFAM" id="SSF53697">
    <property type="entry name" value="SIS domain"/>
    <property type="match status" value="1"/>
</dbReference>
<dbReference type="Gene3D" id="1.10.10.10">
    <property type="entry name" value="Winged helix-like DNA-binding domain superfamily/Winged helix DNA-binding domain"/>
    <property type="match status" value="1"/>
</dbReference>
<dbReference type="InterPro" id="IPR009057">
    <property type="entry name" value="Homeodomain-like_sf"/>
</dbReference>
<evidence type="ECO:0000256" key="3">
    <source>
        <dbReference type="ARBA" id="ARBA00023163"/>
    </source>
</evidence>
<evidence type="ECO:0000259" key="5">
    <source>
        <dbReference type="PROSITE" id="PS51464"/>
    </source>
</evidence>
<dbReference type="GO" id="GO:0003677">
    <property type="term" value="F:DNA binding"/>
    <property type="evidence" value="ECO:0007669"/>
    <property type="project" value="UniProtKB-KW"/>
</dbReference>
<dbReference type="PROSITE" id="PS51071">
    <property type="entry name" value="HTH_RPIR"/>
    <property type="match status" value="1"/>
</dbReference>
<dbReference type="InterPro" id="IPR000281">
    <property type="entry name" value="HTH_RpiR"/>
</dbReference>
<dbReference type="GO" id="GO:0097367">
    <property type="term" value="F:carbohydrate derivative binding"/>
    <property type="evidence" value="ECO:0007669"/>
    <property type="project" value="InterPro"/>
</dbReference>
<comment type="caution">
    <text evidence="6">The sequence shown here is derived from an EMBL/GenBank/DDBJ whole genome shotgun (WGS) entry which is preliminary data.</text>
</comment>
<accession>A0A4U2Y4K1</accession>
<evidence type="ECO:0000313" key="6">
    <source>
        <dbReference type="EMBL" id="TKI55446.1"/>
    </source>
</evidence>
<organism evidence="6 7">
    <name type="scientific">Brevibacillus antibioticus</name>
    <dbReference type="NCBI Taxonomy" id="2570228"/>
    <lineage>
        <taxon>Bacteria</taxon>
        <taxon>Bacillati</taxon>
        <taxon>Bacillota</taxon>
        <taxon>Bacilli</taxon>
        <taxon>Bacillales</taxon>
        <taxon>Paenibacillaceae</taxon>
        <taxon>Brevibacillus</taxon>
    </lineage>
</organism>
<evidence type="ECO:0000256" key="1">
    <source>
        <dbReference type="ARBA" id="ARBA00023015"/>
    </source>
</evidence>
<dbReference type="InterPro" id="IPR036388">
    <property type="entry name" value="WH-like_DNA-bd_sf"/>
</dbReference>
<gene>
    <name evidence="6" type="ORF">E8L90_08300</name>
</gene>
<keyword evidence="2" id="KW-0238">DNA-binding</keyword>
<evidence type="ECO:0000313" key="7">
    <source>
        <dbReference type="Proteomes" id="UP000307841"/>
    </source>
</evidence>
<dbReference type="SUPFAM" id="SSF46689">
    <property type="entry name" value="Homeodomain-like"/>
    <property type="match status" value="1"/>
</dbReference>
<sequence length="324" mass="37287">MEEKHLIFYPALFRIAKRSVTSKQNKKRINTSWRGFRRIMITIREKIRTHYAQLTKQQKKVAEHLLENPELFINNTASSVGEQIGVSETTIIRFCYALEYSGFSQLQKEVFAEQLRNEKNTLTHHQETAKRFKNDEHFFSEVVKESLARIEGMLGTISETAFEKVLQSISKSKKVLTVGLRSSYAPAHWLAFSLRMLCEDAQVYNQNTDDIIQLSSGMDKQWVLIAFSFKRYSKETLDIVRIAKNKGAYIVAITDDVLAPVSQNADIVLQVPSTDSSTLDVTPPLFVLLHAIVAGMSVIDSEQVRQRILEYEHNFEIYRTIMEE</sequence>
<dbReference type="Pfam" id="PF01380">
    <property type="entry name" value="SIS"/>
    <property type="match status" value="1"/>
</dbReference>
<dbReference type="InterPro" id="IPR047640">
    <property type="entry name" value="RpiR-like"/>
</dbReference>
<evidence type="ECO:0000259" key="4">
    <source>
        <dbReference type="PROSITE" id="PS51071"/>
    </source>
</evidence>
<dbReference type="GO" id="GO:1901135">
    <property type="term" value="P:carbohydrate derivative metabolic process"/>
    <property type="evidence" value="ECO:0007669"/>
    <property type="project" value="InterPro"/>
</dbReference>
<dbReference type="Pfam" id="PF01418">
    <property type="entry name" value="HTH_6"/>
    <property type="match status" value="1"/>
</dbReference>
<dbReference type="EMBL" id="SZNK01000001">
    <property type="protein sequence ID" value="TKI55446.1"/>
    <property type="molecule type" value="Genomic_DNA"/>
</dbReference>
<name>A0A4U2Y4K1_9BACL</name>
<dbReference type="InterPro" id="IPR001347">
    <property type="entry name" value="SIS_dom"/>
</dbReference>
<feature type="domain" description="SIS" evidence="5">
    <location>
        <begin position="165"/>
        <end position="302"/>
    </location>
</feature>
<protein>
    <submittedName>
        <fullName evidence="6">MurR/RpiR family transcriptional regulator</fullName>
    </submittedName>
</protein>
<dbReference type="PROSITE" id="PS51464">
    <property type="entry name" value="SIS"/>
    <property type="match status" value="1"/>
</dbReference>
<keyword evidence="7" id="KW-1185">Reference proteome</keyword>
<feature type="domain" description="HTH rpiR-type" evidence="4">
    <location>
        <begin position="41"/>
        <end position="117"/>
    </location>
</feature>
<dbReference type="InterPro" id="IPR035472">
    <property type="entry name" value="RpiR-like_SIS"/>
</dbReference>
<dbReference type="PANTHER" id="PTHR30514">
    <property type="entry name" value="GLUCOKINASE"/>
    <property type="match status" value="1"/>
</dbReference>
<dbReference type="InterPro" id="IPR046348">
    <property type="entry name" value="SIS_dom_sf"/>
</dbReference>
<dbReference type="GO" id="GO:0003700">
    <property type="term" value="F:DNA-binding transcription factor activity"/>
    <property type="evidence" value="ECO:0007669"/>
    <property type="project" value="InterPro"/>
</dbReference>
<proteinExistence type="predicted"/>
<keyword evidence="3" id="KW-0804">Transcription</keyword>
<dbReference type="Gene3D" id="3.40.50.10490">
    <property type="entry name" value="Glucose-6-phosphate isomerase like protein, domain 1"/>
    <property type="match status" value="1"/>
</dbReference>
<dbReference type="AlphaFoldDB" id="A0A4U2Y4K1"/>